<evidence type="ECO:0000313" key="3">
    <source>
        <dbReference type="EMBL" id="KAL2325444.1"/>
    </source>
</evidence>
<organism evidence="3 4">
    <name type="scientific">Flemingia macrophylla</name>
    <dbReference type="NCBI Taxonomy" id="520843"/>
    <lineage>
        <taxon>Eukaryota</taxon>
        <taxon>Viridiplantae</taxon>
        <taxon>Streptophyta</taxon>
        <taxon>Embryophyta</taxon>
        <taxon>Tracheophyta</taxon>
        <taxon>Spermatophyta</taxon>
        <taxon>Magnoliopsida</taxon>
        <taxon>eudicotyledons</taxon>
        <taxon>Gunneridae</taxon>
        <taxon>Pentapetalae</taxon>
        <taxon>rosids</taxon>
        <taxon>fabids</taxon>
        <taxon>Fabales</taxon>
        <taxon>Fabaceae</taxon>
        <taxon>Papilionoideae</taxon>
        <taxon>50 kb inversion clade</taxon>
        <taxon>NPAAA clade</taxon>
        <taxon>indigoferoid/millettioid clade</taxon>
        <taxon>Phaseoleae</taxon>
        <taxon>Flemingia</taxon>
    </lineage>
</organism>
<keyword evidence="2" id="KW-1133">Transmembrane helix</keyword>
<reference evidence="3 4" key="1">
    <citation type="submission" date="2024-08" db="EMBL/GenBank/DDBJ databases">
        <title>Insights into the chromosomal genome structure of Flemingia macrophylla.</title>
        <authorList>
            <person name="Ding Y."/>
            <person name="Zhao Y."/>
            <person name="Bi W."/>
            <person name="Wu M."/>
            <person name="Zhao G."/>
            <person name="Gong Y."/>
            <person name="Li W."/>
            <person name="Zhang P."/>
        </authorList>
    </citation>
    <scope>NUCLEOTIDE SEQUENCE [LARGE SCALE GENOMIC DNA]</scope>
    <source>
        <strain evidence="3">DYQJB</strain>
        <tissue evidence="3">Leaf</tissue>
    </source>
</reference>
<gene>
    <name evidence="3" type="ORF">Fmac_024502</name>
</gene>
<feature type="region of interest" description="Disordered" evidence="1">
    <location>
        <begin position="318"/>
        <end position="338"/>
    </location>
</feature>
<proteinExistence type="predicted"/>
<evidence type="ECO:0000313" key="4">
    <source>
        <dbReference type="Proteomes" id="UP001603857"/>
    </source>
</evidence>
<keyword evidence="2" id="KW-0472">Membrane</keyword>
<keyword evidence="4" id="KW-1185">Reference proteome</keyword>
<comment type="caution">
    <text evidence="3">The sequence shown here is derived from an EMBL/GenBank/DDBJ whole genome shotgun (WGS) entry which is preliminary data.</text>
</comment>
<name>A0ABD1LPK2_9FABA</name>
<accession>A0ABD1LPK2</accession>
<keyword evidence="2" id="KW-0812">Transmembrane</keyword>
<dbReference type="AlphaFoldDB" id="A0ABD1LPK2"/>
<evidence type="ECO:0000256" key="2">
    <source>
        <dbReference type="SAM" id="Phobius"/>
    </source>
</evidence>
<protein>
    <submittedName>
        <fullName evidence="3">Uncharacterized protein</fullName>
    </submittedName>
</protein>
<dbReference type="Proteomes" id="UP001603857">
    <property type="component" value="Unassembled WGS sequence"/>
</dbReference>
<evidence type="ECO:0000256" key="1">
    <source>
        <dbReference type="SAM" id="MobiDB-lite"/>
    </source>
</evidence>
<feature type="transmembrane region" description="Helical" evidence="2">
    <location>
        <begin position="28"/>
        <end position="50"/>
    </location>
</feature>
<dbReference type="EMBL" id="JBGMDY010000008">
    <property type="protein sequence ID" value="KAL2325444.1"/>
    <property type="molecule type" value="Genomic_DNA"/>
</dbReference>
<feature type="transmembrane region" description="Helical" evidence="2">
    <location>
        <begin position="121"/>
        <end position="139"/>
    </location>
</feature>
<sequence>MPSQSESPDNSLSQLAQNIFFGENNSNIMFAAIVSLLLVLVFVLLLHMYAKWFLSQAQLLSHARLRQSPTTISGVTGPSHFHSFNIESSPTCTKRLDSAAVSAIPLFFPALRDLVRRAHRLALVVPGGGVVVVVLHQQMDLRGRATGIVTENRLGGEVGLSQAQCVQDGDGDGDGDGDMDEYGYKEHTAKEPTVNEHIASNEAIAKEPLTTNKANVEEVHVEASNESKSESESEMSFGVKSQGCVLKAKCSSINVHVFLEMHGAKHGLHNTRHEGCGRLVLTFVAFSTKVPRQASCVCCQTWELSIVTPLTNDIPTAPHYDTSHDETSRNLLVGLNPP</sequence>